<accession>A0A6J4H1C4</accession>
<evidence type="ECO:0000259" key="7">
    <source>
        <dbReference type="Pfam" id="PF00425"/>
    </source>
</evidence>
<dbReference type="PANTHER" id="PTHR42839:SF2">
    <property type="entry name" value="ISOCHORISMATE SYNTHASE ENTC"/>
    <property type="match status" value="1"/>
</dbReference>
<evidence type="ECO:0000256" key="3">
    <source>
        <dbReference type="ARBA" id="ARBA00012824"/>
    </source>
</evidence>
<dbReference type="InterPro" id="IPR004561">
    <property type="entry name" value="IsoChor_synthase"/>
</dbReference>
<dbReference type="InterPro" id="IPR005801">
    <property type="entry name" value="ADC_synthase"/>
</dbReference>
<evidence type="ECO:0000256" key="1">
    <source>
        <dbReference type="ARBA" id="ARBA00000799"/>
    </source>
</evidence>
<dbReference type="EMBL" id="CADCSY010000008">
    <property type="protein sequence ID" value="CAA9212280.1"/>
    <property type="molecule type" value="Genomic_DNA"/>
</dbReference>
<keyword evidence="4 8" id="KW-0413">Isomerase</keyword>
<reference evidence="8" key="1">
    <citation type="submission" date="2020-02" db="EMBL/GenBank/DDBJ databases">
        <authorList>
            <person name="Meier V. D."/>
        </authorList>
    </citation>
    <scope>NUCLEOTIDE SEQUENCE</scope>
    <source>
        <strain evidence="8">AVDCRST_MAG20</strain>
    </source>
</reference>
<feature type="region of interest" description="Disordered" evidence="6">
    <location>
        <begin position="120"/>
        <end position="155"/>
    </location>
</feature>
<dbReference type="GO" id="GO:0008909">
    <property type="term" value="F:isochorismate synthase activity"/>
    <property type="evidence" value="ECO:0007669"/>
    <property type="project" value="UniProtKB-EC"/>
</dbReference>
<dbReference type="InterPro" id="IPR015890">
    <property type="entry name" value="Chorismate_C"/>
</dbReference>
<gene>
    <name evidence="8" type="ORF">AVDCRST_MAG20-99</name>
</gene>
<dbReference type="NCBIfam" id="TIGR00543">
    <property type="entry name" value="isochor_syn"/>
    <property type="match status" value="1"/>
</dbReference>
<dbReference type="SUPFAM" id="SSF56322">
    <property type="entry name" value="ADC synthase"/>
    <property type="match status" value="1"/>
</dbReference>
<feature type="domain" description="Chorismate-utilising enzyme C-terminal" evidence="7">
    <location>
        <begin position="158"/>
        <end position="408"/>
    </location>
</feature>
<comment type="catalytic activity">
    <reaction evidence="1">
        <text>chorismate = isochorismate</text>
        <dbReference type="Rhea" id="RHEA:18985"/>
        <dbReference type="ChEBI" id="CHEBI:29748"/>
        <dbReference type="ChEBI" id="CHEBI:29780"/>
        <dbReference type="EC" id="5.4.4.2"/>
    </reaction>
</comment>
<protein>
    <recommendedName>
        <fullName evidence="3">isochorismate synthase</fullName>
        <ecNumber evidence="3">5.4.4.2</ecNumber>
    </recommendedName>
    <alternativeName>
        <fullName evidence="5">Isochorismate mutase</fullName>
    </alternativeName>
</protein>
<evidence type="ECO:0000256" key="4">
    <source>
        <dbReference type="ARBA" id="ARBA00023235"/>
    </source>
</evidence>
<organism evidence="8">
    <name type="scientific">uncultured Acidimicrobiales bacterium</name>
    <dbReference type="NCBI Taxonomy" id="310071"/>
    <lineage>
        <taxon>Bacteria</taxon>
        <taxon>Bacillati</taxon>
        <taxon>Actinomycetota</taxon>
        <taxon>Acidimicrobiia</taxon>
        <taxon>Acidimicrobiales</taxon>
        <taxon>environmental samples</taxon>
    </lineage>
</organism>
<comment type="similarity">
    <text evidence="2">Belongs to the isochorismate synthase family.</text>
</comment>
<dbReference type="Pfam" id="PF00425">
    <property type="entry name" value="Chorismate_bind"/>
    <property type="match status" value="1"/>
</dbReference>
<dbReference type="EC" id="5.4.4.2" evidence="3"/>
<evidence type="ECO:0000256" key="2">
    <source>
        <dbReference type="ARBA" id="ARBA00005297"/>
    </source>
</evidence>
<dbReference type="AlphaFoldDB" id="A0A6J4H1C4"/>
<dbReference type="Gene3D" id="3.60.120.10">
    <property type="entry name" value="Anthranilate synthase"/>
    <property type="match status" value="1"/>
</dbReference>
<dbReference type="PANTHER" id="PTHR42839">
    <property type="entry name" value="ISOCHORISMATE SYNTHASE ENTC"/>
    <property type="match status" value="1"/>
</dbReference>
<name>A0A6J4H1C4_9ACTN</name>
<sequence>MTRSATHVVELVATTTRLDDDVDLLACAGDQGWLFESADHGLAGRGEALRITLPPGAARAADAAEAVAHAFTRVEVADEVGRPGTGPVAFAALPFDDEAQATAVVPALVVGRAADGTRWVTRTRSPGATDDTDDPLAPGRRAGGPGPSRFDVSSTRSPESWCRAVVAARDRIRAGELTKVVLAREVVVEADAPISPVEVLGRLRAAYPSAYRFSVDGFIGASPELLVSRAGDIVRSQPMAGTAARSGDPSADARLAASLLASAKDLSEHRITIDAVLDTLLPFCSYVDAEAEPSVVAVANVQHLATLVHGRLSSPPANALSLATALHPTPAVGGAPRHAALAVRAELEQLDRGRYAGPVGWVDAAGNGTFAVGVRSAEIDGRRARVFAGNGMVADSDPAAELSETRAKLLAMLSAIVRP</sequence>
<evidence type="ECO:0000313" key="8">
    <source>
        <dbReference type="EMBL" id="CAA9212280.1"/>
    </source>
</evidence>
<evidence type="ECO:0000256" key="5">
    <source>
        <dbReference type="ARBA" id="ARBA00041564"/>
    </source>
</evidence>
<proteinExistence type="inferred from homology"/>
<evidence type="ECO:0000256" key="6">
    <source>
        <dbReference type="SAM" id="MobiDB-lite"/>
    </source>
</evidence>